<evidence type="ECO:0000313" key="2">
    <source>
        <dbReference type="EMBL" id="KAL0632218.1"/>
    </source>
</evidence>
<feature type="domain" description="F-box" evidence="1">
    <location>
        <begin position="30"/>
        <end position="77"/>
    </location>
</feature>
<sequence length="404" mass="44454">MPYFRETWKPRNTKCSSPTALSSVLDRQGMGALGKLPIELLIEVFKLVPFRPRLKAIMFVCKSFQGLIREKSLWKCVETDNALVGPTLAYMIQPVAGTTVVEPLIPRANVEGVAVDMAYCTTGDVIGIIKRLQSQSHSFTSLSIRGTWPLLTATISNLSRQISRRQVRLSQLTSLRLSGSSSTCSVQTDDLAVFLASTPNLLHLTMDSDAATELQIGADLLHQISGAQRLKSLVAPLWVAPLSAASQLGSCFPELEVLELGLTVSKDATAVPVCALPRLRSARLTCRLHCGGDPAAVETRVSWFFVRFVGSAPRLRTLSFSARTSGEEGGEKLDLLKCAGDGVSSPELQTVVLAGWAPVVAARVEAVWWCPRLVEAPWLWVDVGRRQRQRRRRRRRARRLKGRE</sequence>
<name>A0ABR3G8D7_9PEZI</name>
<comment type="caution">
    <text evidence="2">The sequence shown here is derived from an EMBL/GenBank/DDBJ whole genome shotgun (WGS) entry which is preliminary data.</text>
</comment>
<evidence type="ECO:0000313" key="3">
    <source>
        <dbReference type="Proteomes" id="UP001447188"/>
    </source>
</evidence>
<dbReference type="InterPro" id="IPR036047">
    <property type="entry name" value="F-box-like_dom_sf"/>
</dbReference>
<dbReference type="EMBL" id="JBBBZM010000180">
    <property type="protein sequence ID" value="KAL0632218.1"/>
    <property type="molecule type" value="Genomic_DNA"/>
</dbReference>
<protein>
    <submittedName>
        <fullName evidence="2">F-box/LRR-repeat protein 12</fullName>
    </submittedName>
</protein>
<dbReference type="SUPFAM" id="SSF81383">
    <property type="entry name" value="F-box domain"/>
    <property type="match status" value="1"/>
</dbReference>
<dbReference type="InterPro" id="IPR032675">
    <property type="entry name" value="LRR_dom_sf"/>
</dbReference>
<dbReference type="Gene3D" id="3.80.10.10">
    <property type="entry name" value="Ribonuclease Inhibitor"/>
    <property type="match status" value="1"/>
</dbReference>
<dbReference type="PROSITE" id="PS50181">
    <property type="entry name" value="FBOX"/>
    <property type="match status" value="1"/>
</dbReference>
<proteinExistence type="predicted"/>
<evidence type="ECO:0000259" key="1">
    <source>
        <dbReference type="PROSITE" id="PS50181"/>
    </source>
</evidence>
<dbReference type="Proteomes" id="UP001447188">
    <property type="component" value="Unassembled WGS sequence"/>
</dbReference>
<keyword evidence="3" id="KW-1185">Reference proteome</keyword>
<gene>
    <name evidence="2" type="primary">FBXL12</name>
    <name evidence="2" type="ORF">Q9L58_008890</name>
</gene>
<dbReference type="Pfam" id="PF12937">
    <property type="entry name" value="F-box-like"/>
    <property type="match status" value="1"/>
</dbReference>
<dbReference type="SMART" id="SM00256">
    <property type="entry name" value="FBOX"/>
    <property type="match status" value="1"/>
</dbReference>
<reference evidence="2 3" key="1">
    <citation type="submission" date="2024-02" db="EMBL/GenBank/DDBJ databases">
        <title>Discinaceae phylogenomics.</title>
        <authorList>
            <person name="Dirks A.C."/>
            <person name="James T.Y."/>
        </authorList>
    </citation>
    <scope>NUCLEOTIDE SEQUENCE [LARGE SCALE GENOMIC DNA]</scope>
    <source>
        <strain evidence="2 3">ACD0624</strain>
    </source>
</reference>
<dbReference type="Gene3D" id="1.20.1280.50">
    <property type="match status" value="1"/>
</dbReference>
<dbReference type="InterPro" id="IPR001810">
    <property type="entry name" value="F-box_dom"/>
</dbReference>
<organism evidence="2 3">
    <name type="scientific">Discina gigas</name>
    <dbReference type="NCBI Taxonomy" id="1032678"/>
    <lineage>
        <taxon>Eukaryota</taxon>
        <taxon>Fungi</taxon>
        <taxon>Dikarya</taxon>
        <taxon>Ascomycota</taxon>
        <taxon>Pezizomycotina</taxon>
        <taxon>Pezizomycetes</taxon>
        <taxon>Pezizales</taxon>
        <taxon>Discinaceae</taxon>
        <taxon>Discina</taxon>
    </lineage>
</organism>
<accession>A0ABR3G8D7</accession>